<feature type="transmembrane region" description="Helical" evidence="1">
    <location>
        <begin position="49"/>
        <end position="80"/>
    </location>
</feature>
<evidence type="ECO:0000259" key="2">
    <source>
        <dbReference type="Pfam" id="PF13386"/>
    </source>
</evidence>
<organism evidence="4 5">
    <name type="scientific">Candidatus Uhrbacteria bacterium RIFCSPHIGHO2_01_FULL_63_20</name>
    <dbReference type="NCBI Taxonomy" id="1802385"/>
    <lineage>
        <taxon>Bacteria</taxon>
        <taxon>Candidatus Uhriibacteriota</taxon>
    </lineage>
</organism>
<feature type="transmembrane region" description="Helical" evidence="1">
    <location>
        <begin position="92"/>
        <end position="110"/>
    </location>
</feature>
<sequence length="361" mass="37103">MSEQHLPDCCAPDAPRTTDWKRVGAFALAILGTYLILDRTGLARFSPQVGAAVGLGSVLVIGLASTLSSCGALVTGLVAASAKPISFHLRFHVGRVLTFAALGAALGWIGGSLSFSPTVSGALVLAVAALMLAYGAKMLGLVPARLLSFRPPSFVAKFSSEPFLLGGATFFLPCGFTQSMQLYAASTGSPAQGALVMALFALGSAPPLIAVGMAAASGRKRSKHFSTAAGILIATLGIFNAQNGLALLGIAPVAASSSSSPSRSSSPLVDGGQLIQMEVTPYGTYEPDVLTVKAGIPVRWEVYGGKDMGCGSALVFKEGGVRTQLKPGENVLAFTPQRPGRYPFTCSMGMFRGTMIIEPNG</sequence>
<feature type="domain" description="EfeO-type cupredoxin-like" evidence="3">
    <location>
        <begin position="274"/>
        <end position="357"/>
    </location>
</feature>
<feature type="domain" description="Urease accessory protein UreH-like transmembrane" evidence="2">
    <location>
        <begin position="62"/>
        <end position="238"/>
    </location>
</feature>
<evidence type="ECO:0000256" key="1">
    <source>
        <dbReference type="SAM" id="Phobius"/>
    </source>
</evidence>
<dbReference type="InterPro" id="IPR039447">
    <property type="entry name" value="UreH-like_TM_dom"/>
</dbReference>
<dbReference type="InterPro" id="IPR028096">
    <property type="entry name" value="EfeO_Cupredoxin"/>
</dbReference>
<name>A0A1F7TKR1_9BACT</name>
<reference evidence="4 5" key="1">
    <citation type="journal article" date="2016" name="Nat. Commun.">
        <title>Thousands of microbial genomes shed light on interconnected biogeochemical processes in an aquifer system.</title>
        <authorList>
            <person name="Anantharaman K."/>
            <person name="Brown C.T."/>
            <person name="Hug L.A."/>
            <person name="Sharon I."/>
            <person name="Castelle C.J."/>
            <person name="Probst A.J."/>
            <person name="Thomas B.C."/>
            <person name="Singh A."/>
            <person name="Wilkins M.J."/>
            <person name="Karaoz U."/>
            <person name="Brodie E.L."/>
            <person name="Williams K.H."/>
            <person name="Hubbard S.S."/>
            <person name="Banfield J.F."/>
        </authorList>
    </citation>
    <scope>NUCLEOTIDE SEQUENCE [LARGE SCALE GENOMIC DNA]</scope>
</reference>
<proteinExistence type="predicted"/>
<evidence type="ECO:0000313" key="5">
    <source>
        <dbReference type="Proteomes" id="UP000177885"/>
    </source>
</evidence>
<dbReference type="AlphaFoldDB" id="A0A1F7TKR1"/>
<feature type="transmembrane region" description="Helical" evidence="1">
    <location>
        <begin position="122"/>
        <end position="142"/>
    </location>
</feature>
<gene>
    <name evidence="4" type="ORF">A2856_02590</name>
</gene>
<dbReference type="PANTHER" id="PTHR42208:SF1">
    <property type="entry name" value="HEAVY METAL TRANSPORTER"/>
    <property type="match status" value="1"/>
</dbReference>
<dbReference type="STRING" id="1802385.A2856_02590"/>
<accession>A0A1F7TKR1</accession>
<dbReference type="SUPFAM" id="SSF49503">
    <property type="entry name" value="Cupredoxins"/>
    <property type="match status" value="1"/>
</dbReference>
<feature type="transmembrane region" description="Helical" evidence="1">
    <location>
        <begin position="228"/>
        <end position="255"/>
    </location>
</feature>
<dbReference type="PANTHER" id="PTHR42208">
    <property type="entry name" value="HEAVY METAL TRANSPORTER-RELATED"/>
    <property type="match status" value="1"/>
</dbReference>
<evidence type="ECO:0000313" key="4">
    <source>
        <dbReference type="EMBL" id="OGL66552.1"/>
    </source>
</evidence>
<keyword evidence="1" id="KW-0812">Transmembrane</keyword>
<comment type="caution">
    <text evidence="4">The sequence shown here is derived from an EMBL/GenBank/DDBJ whole genome shotgun (WGS) entry which is preliminary data.</text>
</comment>
<feature type="transmembrane region" description="Helical" evidence="1">
    <location>
        <begin position="195"/>
        <end position="216"/>
    </location>
</feature>
<dbReference type="Gene3D" id="2.60.40.420">
    <property type="entry name" value="Cupredoxins - blue copper proteins"/>
    <property type="match status" value="1"/>
</dbReference>
<feature type="transmembrane region" description="Helical" evidence="1">
    <location>
        <begin position="20"/>
        <end position="37"/>
    </location>
</feature>
<keyword evidence="1" id="KW-1133">Transmembrane helix</keyword>
<evidence type="ECO:0000259" key="3">
    <source>
        <dbReference type="Pfam" id="PF13473"/>
    </source>
</evidence>
<dbReference type="Pfam" id="PF13386">
    <property type="entry name" value="DsbD_2"/>
    <property type="match status" value="1"/>
</dbReference>
<dbReference type="InterPro" id="IPR008972">
    <property type="entry name" value="Cupredoxin"/>
</dbReference>
<feature type="transmembrane region" description="Helical" evidence="1">
    <location>
        <begin position="163"/>
        <end position="183"/>
    </location>
</feature>
<dbReference type="Pfam" id="PF13473">
    <property type="entry name" value="Cupredoxin_1"/>
    <property type="match status" value="1"/>
</dbReference>
<evidence type="ECO:0008006" key="6">
    <source>
        <dbReference type="Google" id="ProtNLM"/>
    </source>
</evidence>
<dbReference type="EMBL" id="MGDT01000007">
    <property type="protein sequence ID" value="OGL66552.1"/>
    <property type="molecule type" value="Genomic_DNA"/>
</dbReference>
<keyword evidence="1" id="KW-0472">Membrane</keyword>
<dbReference type="Proteomes" id="UP000177885">
    <property type="component" value="Unassembled WGS sequence"/>
</dbReference>
<protein>
    <recommendedName>
        <fullName evidence="6">Urease accessory protein UreH-like transmembrane domain-containing protein</fullName>
    </recommendedName>
</protein>